<proteinExistence type="predicted"/>
<keyword evidence="2" id="KW-1185">Reference proteome</keyword>
<dbReference type="EMBL" id="CP097511">
    <property type="protein sequence ID" value="URE46837.1"/>
    <property type="molecule type" value="Genomic_DNA"/>
</dbReference>
<name>A0A9E7L758_9LILI</name>
<reference evidence="1" key="1">
    <citation type="submission" date="2022-05" db="EMBL/GenBank/DDBJ databases">
        <title>The Musa troglodytarum L. genome provides insights into the mechanism of non-climacteric behaviour and enrichment of carotenoids.</title>
        <authorList>
            <person name="Wang J."/>
        </authorList>
    </citation>
    <scope>NUCLEOTIDE SEQUENCE</scope>
    <source>
        <tissue evidence="1">Leaf</tissue>
    </source>
</reference>
<protein>
    <submittedName>
        <fullName evidence="1">Uncharacterized protein</fullName>
    </submittedName>
</protein>
<sequence>MSRFPLGHDADIAAITVSAQSYNVITDHLCFGIMAQGDGMTPSTRIVVASSSIPCRLGVVFRISPPISFRGSSLSAFFNQVTWHYEASDNSFSAIGRRNNTYEVSGAAGAMYNKEVARDTVAAAFLLEAIITEGLKAGIGRKEDHICFGSYVKLVVYVEIDSKLQKPDIVERSILQIILKMSSGLFNSSYCVEEFRCFSIHGHELVQKAAYFVTRPSMMLRIFEVKGRGHKLIKAEVRRENTVWYYLEVIFCKVYSSNTIIVYPESLVVADGLLPWMPLCPYPLSRSFLEAHHPHPKRSSEKSQCTYKQPDLFLSSSRNARYTLSPCGTCRCGSRREGGLPRLILSPSPLPPHGSSCMESCTESHCWVVSSVLSPFLLASCFIVTFSREENMLDLIQHCSSHGMDDPV</sequence>
<organism evidence="1 2">
    <name type="scientific">Musa troglodytarum</name>
    <name type="common">fe'i banana</name>
    <dbReference type="NCBI Taxonomy" id="320322"/>
    <lineage>
        <taxon>Eukaryota</taxon>
        <taxon>Viridiplantae</taxon>
        <taxon>Streptophyta</taxon>
        <taxon>Embryophyta</taxon>
        <taxon>Tracheophyta</taxon>
        <taxon>Spermatophyta</taxon>
        <taxon>Magnoliopsida</taxon>
        <taxon>Liliopsida</taxon>
        <taxon>Zingiberales</taxon>
        <taxon>Musaceae</taxon>
        <taxon>Musa</taxon>
    </lineage>
</organism>
<evidence type="ECO:0000313" key="2">
    <source>
        <dbReference type="Proteomes" id="UP001055439"/>
    </source>
</evidence>
<accession>A0A9E7L758</accession>
<gene>
    <name evidence="1" type="ORF">MUK42_32644</name>
</gene>
<dbReference type="Proteomes" id="UP001055439">
    <property type="component" value="Chromosome 9"/>
</dbReference>
<evidence type="ECO:0000313" key="1">
    <source>
        <dbReference type="EMBL" id="URE46837.1"/>
    </source>
</evidence>
<dbReference type="OrthoDB" id="10662382at2759"/>
<dbReference type="AlphaFoldDB" id="A0A9E7L758"/>